<dbReference type="InterPro" id="IPR002347">
    <property type="entry name" value="SDR_fam"/>
</dbReference>
<keyword evidence="2" id="KW-0521">NADP</keyword>
<keyword evidence="5" id="KW-1185">Reference proteome</keyword>
<dbReference type="OrthoDB" id="5840532at2759"/>
<dbReference type="SUPFAM" id="SSF51735">
    <property type="entry name" value="NAD(P)-binding Rossmann-fold domains"/>
    <property type="match status" value="1"/>
</dbReference>
<dbReference type="Gene3D" id="3.40.50.720">
    <property type="entry name" value="NAD(P)-binding Rossmann-like Domain"/>
    <property type="match status" value="1"/>
</dbReference>
<dbReference type="PRINTS" id="PR00080">
    <property type="entry name" value="SDRFAMILY"/>
</dbReference>
<organism evidence="4 5">
    <name type="scientific">Byssothecium circinans</name>
    <dbReference type="NCBI Taxonomy" id="147558"/>
    <lineage>
        <taxon>Eukaryota</taxon>
        <taxon>Fungi</taxon>
        <taxon>Dikarya</taxon>
        <taxon>Ascomycota</taxon>
        <taxon>Pezizomycotina</taxon>
        <taxon>Dothideomycetes</taxon>
        <taxon>Pleosporomycetidae</taxon>
        <taxon>Pleosporales</taxon>
        <taxon>Massarineae</taxon>
        <taxon>Massarinaceae</taxon>
        <taxon>Byssothecium</taxon>
    </lineage>
</organism>
<evidence type="ECO:0000256" key="3">
    <source>
        <dbReference type="ARBA" id="ARBA00023002"/>
    </source>
</evidence>
<evidence type="ECO:0000313" key="5">
    <source>
        <dbReference type="Proteomes" id="UP000800035"/>
    </source>
</evidence>
<proteinExistence type="inferred from homology"/>
<dbReference type="Pfam" id="PF13561">
    <property type="entry name" value="adh_short_C2"/>
    <property type="match status" value="1"/>
</dbReference>
<dbReference type="PROSITE" id="PS00061">
    <property type="entry name" value="ADH_SHORT"/>
    <property type="match status" value="1"/>
</dbReference>
<dbReference type="CDD" id="cd05233">
    <property type="entry name" value="SDR_c"/>
    <property type="match status" value="1"/>
</dbReference>
<dbReference type="InterPro" id="IPR036291">
    <property type="entry name" value="NAD(P)-bd_dom_sf"/>
</dbReference>
<evidence type="ECO:0000256" key="2">
    <source>
        <dbReference type="ARBA" id="ARBA00022857"/>
    </source>
</evidence>
<accession>A0A6A5TVJ6</accession>
<protein>
    <submittedName>
        <fullName evidence="4">Oxidoreductase</fullName>
    </submittedName>
</protein>
<evidence type="ECO:0000313" key="4">
    <source>
        <dbReference type="EMBL" id="KAF1956448.1"/>
    </source>
</evidence>
<dbReference type="InterPro" id="IPR020904">
    <property type="entry name" value="Sc_DH/Rdtase_CS"/>
</dbReference>
<sequence>MAGKNVEGVALITGAASGIGKDTAFSFAESGARRVIFADSNDSGAHEAAQSSKRYAINPNYDACAIHVEITDEESVQNMVDETVRKHGRIDNFVHSAGISSKSFTMISGVSLAGFDGVVDVSMKGTLLCNRGVLKLMGSQEPRFFEGRHGTRDIGRGAIVNVGSMNSLGPLPGKIPYTASKHGVTAITKTAALEGGRLGIRANMRERNPQLEGLIQKAVPCGRMAMPDEVSETIVFLCSPAASYITGQALVIDNGISLKVRLG</sequence>
<dbReference type="AlphaFoldDB" id="A0A6A5TVJ6"/>
<dbReference type="PRINTS" id="PR00081">
    <property type="entry name" value="GDHRDH"/>
</dbReference>
<keyword evidence="3" id="KW-0560">Oxidoreductase</keyword>
<name>A0A6A5TVJ6_9PLEO</name>
<dbReference type="PANTHER" id="PTHR24321">
    <property type="entry name" value="DEHYDROGENASES, SHORT CHAIN"/>
    <property type="match status" value="1"/>
</dbReference>
<dbReference type="Proteomes" id="UP000800035">
    <property type="component" value="Unassembled WGS sequence"/>
</dbReference>
<dbReference type="EMBL" id="ML976992">
    <property type="protein sequence ID" value="KAF1956448.1"/>
    <property type="molecule type" value="Genomic_DNA"/>
</dbReference>
<dbReference type="GO" id="GO:0016491">
    <property type="term" value="F:oxidoreductase activity"/>
    <property type="evidence" value="ECO:0007669"/>
    <property type="project" value="UniProtKB-KW"/>
</dbReference>
<comment type="similarity">
    <text evidence="1">Belongs to the short-chain dehydrogenases/reductases (SDR) family.</text>
</comment>
<reference evidence="4" key="1">
    <citation type="journal article" date="2020" name="Stud. Mycol.">
        <title>101 Dothideomycetes genomes: a test case for predicting lifestyles and emergence of pathogens.</title>
        <authorList>
            <person name="Haridas S."/>
            <person name="Albert R."/>
            <person name="Binder M."/>
            <person name="Bloem J."/>
            <person name="Labutti K."/>
            <person name="Salamov A."/>
            <person name="Andreopoulos B."/>
            <person name="Baker S."/>
            <person name="Barry K."/>
            <person name="Bills G."/>
            <person name="Bluhm B."/>
            <person name="Cannon C."/>
            <person name="Castanera R."/>
            <person name="Culley D."/>
            <person name="Daum C."/>
            <person name="Ezra D."/>
            <person name="Gonzalez J."/>
            <person name="Henrissat B."/>
            <person name="Kuo A."/>
            <person name="Liang C."/>
            <person name="Lipzen A."/>
            <person name="Lutzoni F."/>
            <person name="Magnuson J."/>
            <person name="Mondo S."/>
            <person name="Nolan M."/>
            <person name="Ohm R."/>
            <person name="Pangilinan J."/>
            <person name="Park H.-J."/>
            <person name="Ramirez L."/>
            <person name="Alfaro M."/>
            <person name="Sun H."/>
            <person name="Tritt A."/>
            <person name="Yoshinaga Y."/>
            <person name="Zwiers L.-H."/>
            <person name="Turgeon B."/>
            <person name="Goodwin S."/>
            <person name="Spatafora J."/>
            <person name="Crous P."/>
            <person name="Grigoriev I."/>
        </authorList>
    </citation>
    <scope>NUCLEOTIDE SEQUENCE</scope>
    <source>
        <strain evidence="4">CBS 675.92</strain>
    </source>
</reference>
<dbReference type="PANTHER" id="PTHR24321:SF12">
    <property type="entry name" value="SHORT-CHAIN DEHYDROGENASE_REDUCTASE FAMILY, PUTATIVE (AFU_ORTHOLOGUE AFUA_5G14340)-RELATED"/>
    <property type="match status" value="1"/>
</dbReference>
<gene>
    <name evidence="4" type="ORF">CC80DRAFT_525871</name>
</gene>
<evidence type="ECO:0000256" key="1">
    <source>
        <dbReference type="ARBA" id="ARBA00006484"/>
    </source>
</evidence>